<feature type="transmembrane region" description="Helical" evidence="1">
    <location>
        <begin position="165"/>
        <end position="187"/>
    </location>
</feature>
<dbReference type="Proteomes" id="UP000192772">
    <property type="component" value="Unassembled WGS sequence"/>
</dbReference>
<feature type="transmembrane region" description="Helical" evidence="1">
    <location>
        <begin position="223"/>
        <end position="245"/>
    </location>
</feature>
<keyword evidence="1" id="KW-0472">Membrane</keyword>
<feature type="transmembrane region" description="Helical" evidence="1">
    <location>
        <begin position="25"/>
        <end position="49"/>
    </location>
</feature>
<gene>
    <name evidence="2" type="ORF">BST23_21045</name>
</gene>
<dbReference type="AlphaFoldDB" id="A0A1X0CPP2"/>
<dbReference type="RefSeq" id="WP_083043580.1">
    <property type="nucleotide sequence ID" value="NZ_MVHP01000030.1"/>
</dbReference>
<evidence type="ECO:0000256" key="1">
    <source>
        <dbReference type="SAM" id="Phobius"/>
    </source>
</evidence>
<feature type="transmembrane region" description="Helical" evidence="1">
    <location>
        <begin position="199"/>
        <end position="217"/>
    </location>
</feature>
<keyword evidence="1" id="KW-0812">Transmembrane</keyword>
<comment type="caution">
    <text evidence="2">The sequence shown here is derived from an EMBL/GenBank/DDBJ whole genome shotgun (WGS) entry which is preliminary data.</text>
</comment>
<proteinExistence type="predicted"/>
<dbReference type="EMBL" id="MVHP01000030">
    <property type="protein sequence ID" value="ORA61862.1"/>
    <property type="molecule type" value="Genomic_DNA"/>
</dbReference>
<reference evidence="2 3" key="1">
    <citation type="submission" date="2017-02" db="EMBL/GenBank/DDBJ databases">
        <title>The new phylogeny of genus Mycobacterium.</title>
        <authorList>
            <person name="Tortoli E."/>
            <person name="Trovato A."/>
            <person name="Cirillo D.M."/>
        </authorList>
    </citation>
    <scope>NUCLEOTIDE SEQUENCE [LARGE SCALE GENOMIC DNA]</scope>
    <source>
        <strain evidence="2 3">FI-09383</strain>
    </source>
</reference>
<sequence>MTETRVDPSPPPPHQHAFLRHEPPAAIRATGIVVVLTVVLAIVALAFALPAVHTAPHDVPIGAAGPQAAGGQIEAMLQQQAPGAFAVTYYPGEAALRDAILSRDVYGGMAIGPDGRKLLIATGGSPVVAQLLTQIGDGIAKHTGAQIQIEDLAPLTAADPRGAGLAASALPITLAALLPAVALVLALKREIWTRVAAMVVFAAVSGMTIAALLRFVLGSIDQNFWGVTGGLTLGVLAAGLTIMGLGSVFGRAGLIVGALLAVLVGNPLSGLNSAPEMLPSGWGLFGQWLPQGANATLLRSTAFFDGAGGAMPVIVLTCWVLAGAALMVVAALRQRGSGQS</sequence>
<accession>A0A1X0CPP2</accession>
<keyword evidence="1" id="KW-1133">Transmembrane helix</keyword>
<feature type="transmembrane region" description="Helical" evidence="1">
    <location>
        <begin position="310"/>
        <end position="332"/>
    </location>
</feature>
<organism evidence="2 3">
    <name type="scientific">Mycolicibacterium elephantis</name>
    <dbReference type="NCBI Taxonomy" id="81858"/>
    <lineage>
        <taxon>Bacteria</taxon>
        <taxon>Bacillati</taxon>
        <taxon>Actinomycetota</taxon>
        <taxon>Actinomycetes</taxon>
        <taxon>Mycobacteriales</taxon>
        <taxon>Mycobacteriaceae</taxon>
        <taxon>Mycolicibacterium</taxon>
    </lineage>
</organism>
<evidence type="ECO:0000313" key="3">
    <source>
        <dbReference type="Proteomes" id="UP000192772"/>
    </source>
</evidence>
<evidence type="ECO:0008006" key="4">
    <source>
        <dbReference type="Google" id="ProtNLM"/>
    </source>
</evidence>
<protein>
    <recommendedName>
        <fullName evidence="4">ABC transporter permease</fullName>
    </recommendedName>
</protein>
<dbReference type="OrthoDB" id="2151407at2"/>
<feature type="transmembrane region" description="Helical" evidence="1">
    <location>
        <begin position="252"/>
        <end position="269"/>
    </location>
</feature>
<evidence type="ECO:0000313" key="2">
    <source>
        <dbReference type="EMBL" id="ORA61862.1"/>
    </source>
</evidence>
<name>A0A1X0CPP2_9MYCO</name>
<dbReference type="STRING" id="81858.BST23_21045"/>